<accession>A0ACA9L9V3</accession>
<name>A0ACA9L9V3_9GLOM</name>
<proteinExistence type="predicted"/>
<dbReference type="EMBL" id="CAJVPT010005165">
    <property type="protein sequence ID" value="CAG8517085.1"/>
    <property type="molecule type" value="Genomic_DNA"/>
</dbReference>
<keyword evidence="2" id="KW-1185">Reference proteome</keyword>
<comment type="caution">
    <text evidence="1">The sequence shown here is derived from an EMBL/GenBank/DDBJ whole genome shotgun (WGS) entry which is preliminary data.</text>
</comment>
<organism evidence="1 2">
    <name type="scientific">Acaulospora colombiana</name>
    <dbReference type="NCBI Taxonomy" id="27376"/>
    <lineage>
        <taxon>Eukaryota</taxon>
        <taxon>Fungi</taxon>
        <taxon>Fungi incertae sedis</taxon>
        <taxon>Mucoromycota</taxon>
        <taxon>Glomeromycotina</taxon>
        <taxon>Glomeromycetes</taxon>
        <taxon>Diversisporales</taxon>
        <taxon>Acaulosporaceae</taxon>
        <taxon>Acaulospora</taxon>
    </lineage>
</organism>
<evidence type="ECO:0000313" key="1">
    <source>
        <dbReference type="EMBL" id="CAG8517085.1"/>
    </source>
</evidence>
<gene>
    <name evidence="1" type="ORF">ACOLOM_LOCUS3483</name>
</gene>
<sequence>MKPKNIFEDILKTSQQEFDDDYEEIIMDGSTPTGFYDYIYEGINAPRYRDFLNDMTVGEGDSWFDMQNNTFEISPISTEVSVLNLEEKKTTETSTKTTERPPPSSKIDFCHVNTQDKRDGSKKIDDISEPKADAEKVKAKAIRIKVNKNNHKHGFESNDLSRRKESHVVTSEMKPRRTVENNAETNTIDPMPNIVSRVAVNSESSHRTLNNNMNTKLNQGSKVSAANVTPKKRIDEAWMTRNIEVHQNIEDSVDGITSKIVISPAVKHITVPEKIELSKHNELPKRNKDYPTSRSPGIKKRQPAKRFRAELTVPKPFIFRAIPHMQMNERRPTRSPFISLAERVKHFLEDTPERFKTKLVSLKPTNTVHTRLLTVPKSPYLRTKQRAKMCKVTSNEDQKFDSKSRMMPKDVENNCDGKSAVPIARKTNVTIPRSQRPTQHHKAKPCYISHSSKESHRLIGSTSETEEKVAKIRQNSQERDKAFRVKSDSSHPSSVTEQKFVKKKQLEKENIKLSAKAKVPTKKSEKQLTEPIGFVFQTDSRIQLRKARDQNEELLKKKKWKEEEIRNQRKTNHLRTELTNNPHMAKNFSSRAQPPKTKAKKKFSKKQVIRQ</sequence>
<protein>
    <submittedName>
        <fullName evidence="1">2409_t:CDS:1</fullName>
    </submittedName>
</protein>
<reference evidence="1" key="1">
    <citation type="submission" date="2021-06" db="EMBL/GenBank/DDBJ databases">
        <authorList>
            <person name="Kallberg Y."/>
            <person name="Tangrot J."/>
            <person name="Rosling A."/>
        </authorList>
    </citation>
    <scope>NUCLEOTIDE SEQUENCE</scope>
    <source>
        <strain evidence="1">CL356</strain>
    </source>
</reference>
<dbReference type="Proteomes" id="UP000789525">
    <property type="component" value="Unassembled WGS sequence"/>
</dbReference>
<evidence type="ECO:0000313" key="2">
    <source>
        <dbReference type="Proteomes" id="UP000789525"/>
    </source>
</evidence>